<dbReference type="AlphaFoldDB" id="A0A284QVZ9"/>
<accession>A0A284QVZ9</accession>
<organism evidence="2 3">
    <name type="scientific">Armillaria ostoyae</name>
    <name type="common">Armillaria root rot fungus</name>
    <dbReference type="NCBI Taxonomy" id="47428"/>
    <lineage>
        <taxon>Eukaryota</taxon>
        <taxon>Fungi</taxon>
        <taxon>Dikarya</taxon>
        <taxon>Basidiomycota</taxon>
        <taxon>Agaricomycotina</taxon>
        <taxon>Agaricomycetes</taxon>
        <taxon>Agaricomycetidae</taxon>
        <taxon>Agaricales</taxon>
        <taxon>Marasmiineae</taxon>
        <taxon>Physalacriaceae</taxon>
        <taxon>Armillaria</taxon>
    </lineage>
</organism>
<evidence type="ECO:0000313" key="3">
    <source>
        <dbReference type="Proteomes" id="UP000219338"/>
    </source>
</evidence>
<proteinExistence type="predicted"/>
<reference evidence="3" key="1">
    <citation type="journal article" date="2017" name="Nat. Ecol. Evol.">
        <title>Genome expansion and lineage-specific genetic innovations in the forest pathogenic fungi Armillaria.</title>
        <authorList>
            <person name="Sipos G."/>
            <person name="Prasanna A.N."/>
            <person name="Walter M.C."/>
            <person name="O'Connor E."/>
            <person name="Balint B."/>
            <person name="Krizsan K."/>
            <person name="Kiss B."/>
            <person name="Hess J."/>
            <person name="Varga T."/>
            <person name="Slot J."/>
            <person name="Riley R."/>
            <person name="Boka B."/>
            <person name="Rigling D."/>
            <person name="Barry K."/>
            <person name="Lee J."/>
            <person name="Mihaltcheva S."/>
            <person name="LaButti K."/>
            <person name="Lipzen A."/>
            <person name="Waldron R."/>
            <person name="Moloney N.M."/>
            <person name="Sperisen C."/>
            <person name="Kredics L."/>
            <person name="Vagvoelgyi C."/>
            <person name="Patrignani A."/>
            <person name="Fitzpatrick D."/>
            <person name="Nagy I."/>
            <person name="Doyle S."/>
            <person name="Anderson J.B."/>
            <person name="Grigoriev I.V."/>
            <person name="Gueldener U."/>
            <person name="Muensterkoetter M."/>
            <person name="Nagy L.G."/>
        </authorList>
    </citation>
    <scope>NUCLEOTIDE SEQUENCE [LARGE SCALE GENOMIC DNA]</scope>
    <source>
        <strain evidence="3">C18/9</strain>
    </source>
</reference>
<protein>
    <submittedName>
        <fullName evidence="2">Uncharacterized protein</fullName>
    </submittedName>
</protein>
<feature type="region of interest" description="Disordered" evidence="1">
    <location>
        <begin position="168"/>
        <end position="242"/>
    </location>
</feature>
<name>A0A284QVZ9_ARMOS</name>
<evidence type="ECO:0000256" key="1">
    <source>
        <dbReference type="SAM" id="MobiDB-lite"/>
    </source>
</evidence>
<evidence type="ECO:0000313" key="2">
    <source>
        <dbReference type="EMBL" id="SJL00622.1"/>
    </source>
</evidence>
<feature type="compositionally biased region" description="Basic residues" evidence="1">
    <location>
        <begin position="176"/>
        <end position="193"/>
    </location>
</feature>
<gene>
    <name evidence="2" type="ORF">ARMOST_03935</name>
</gene>
<dbReference type="EMBL" id="FUEG01000002">
    <property type="protein sequence ID" value="SJL00622.1"/>
    <property type="molecule type" value="Genomic_DNA"/>
</dbReference>
<keyword evidence="3" id="KW-1185">Reference proteome</keyword>
<dbReference type="OMA" id="ACRSCIH"/>
<dbReference type="Proteomes" id="UP000219338">
    <property type="component" value="Unassembled WGS sequence"/>
</dbReference>
<sequence>MPEQFICQCFHDEIKLKLSSAHLQEYGTFLSHPELCAGSGQTFMLHKLPDDPYFEPLPMKLAACRSCIHPIVEDDDDEGPTCQDGPSLLNFSLSQSDVQLPSGTTHVLIPSTVSSVPEHLSDSTAATPTIATSESLLRCPAADIANVRPDWTSVFIDRNAMELYHQSSDLGPTNRVKSHSCVKKKKIKGKKRARDASGIEEDNGGRQTKRKKGKGSKGNSGVLPLSGRDTNKASWGSGGTRNLERRVLEDITNKVLHAVT</sequence>
<dbReference type="OrthoDB" id="2947103at2759"/>